<organism evidence="2">
    <name type="scientific">Mycobacterium xenopi 4042</name>
    <dbReference type="NCBI Taxonomy" id="1299334"/>
    <lineage>
        <taxon>Bacteria</taxon>
        <taxon>Bacillati</taxon>
        <taxon>Actinomycetota</taxon>
        <taxon>Actinomycetes</taxon>
        <taxon>Mycobacteriales</taxon>
        <taxon>Mycobacteriaceae</taxon>
        <taxon>Mycobacterium</taxon>
    </lineage>
</organism>
<name>X7YUQ1_MYCXE</name>
<protein>
    <submittedName>
        <fullName evidence="2">Uncharacterized protein</fullName>
    </submittedName>
</protein>
<gene>
    <name evidence="2" type="ORF">I553_3839</name>
</gene>
<sequence>MGVRRVKPQWRIIKAVEFVDFEAGSANRRGGVAIRMTPATQAGLQRCYRILQECKPWLARPDVLEKAKLPGRFQRPTDFAECGAGVGDRTQHQRGHRSVECVVLHRQRGGVTGNHSHPHRRVRSGSFGQAPQVAFRFNRHYLGDRIGVVAEVHTVARADLDHPPGQAGQHPVRYVAVPGAPIRRSSARTCGQTVGVETATNPPCRLLCFRRLLTSTSEAVGVAGRITALQPRLVHPQPAELLAVREEAGVGHQTASGDVSVELGHPRADALG</sequence>
<dbReference type="EMBL" id="JAOB01000088">
    <property type="protein sequence ID" value="EUA10233.1"/>
    <property type="molecule type" value="Genomic_DNA"/>
</dbReference>
<accession>X7YUQ1</accession>
<evidence type="ECO:0000256" key="1">
    <source>
        <dbReference type="SAM" id="MobiDB-lite"/>
    </source>
</evidence>
<reference evidence="2" key="1">
    <citation type="submission" date="2014-01" db="EMBL/GenBank/DDBJ databases">
        <authorList>
            <person name="Brown-Elliot B."/>
            <person name="Wallace R."/>
            <person name="Lenaerts A."/>
            <person name="Ordway D."/>
            <person name="DeGroote M.A."/>
            <person name="Parker T."/>
            <person name="Sizemore C."/>
            <person name="Tallon L.J."/>
            <person name="Sadzewicz L.K."/>
            <person name="Sengamalay N."/>
            <person name="Fraser C.M."/>
            <person name="Hine E."/>
            <person name="Shefchek K.A."/>
            <person name="Das S.P."/>
            <person name="Tettelin H."/>
        </authorList>
    </citation>
    <scope>NUCLEOTIDE SEQUENCE [LARGE SCALE GENOMIC DNA]</scope>
    <source>
        <strain evidence="2">4042</strain>
    </source>
</reference>
<proteinExistence type="predicted"/>
<comment type="caution">
    <text evidence="2">The sequence shown here is derived from an EMBL/GenBank/DDBJ whole genome shotgun (WGS) entry which is preliminary data.</text>
</comment>
<dbReference type="AlphaFoldDB" id="X7YUQ1"/>
<feature type="region of interest" description="Disordered" evidence="1">
    <location>
        <begin position="253"/>
        <end position="272"/>
    </location>
</feature>
<evidence type="ECO:0000313" key="2">
    <source>
        <dbReference type="EMBL" id="EUA10233.1"/>
    </source>
</evidence>